<dbReference type="InterPro" id="IPR051012">
    <property type="entry name" value="CellSynth/LPSAsmb/PSIAsmb"/>
</dbReference>
<dbReference type="PANTHER" id="PTHR45586">
    <property type="entry name" value="TPR REPEAT-CONTAINING PROTEIN PA4667"/>
    <property type="match status" value="1"/>
</dbReference>
<evidence type="ECO:0000256" key="2">
    <source>
        <dbReference type="ARBA" id="ARBA00022803"/>
    </source>
</evidence>
<feature type="chain" id="PRO_5021966949" evidence="3">
    <location>
        <begin position="25"/>
        <end position="470"/>
    </location>
</feature>
<dbReference type="Gene3D" id="1.25.40.10">
    <property type="entry name" value="Tetratricopeptide repeat domain"/>
    <property type="match status" value="2"/>
</dbReference>
<proteinExistence type="predicted"/>
<evidence type="ECO:0000313" key="5">
    <source>
        <dbReference type="Proteomes" id="UP000319817"/>
    </source>
</evidence>
<accession>A0A517NNV8</accession>
<keyword evidence="3" id="KW-0732">Signal</keyword>
<organism evidence="4 5">
    <name type="scientific">Stieleria marina</name>
    <dbReference type="NCBI Taxonomy" id="1930275"/>
    <lineage>
        <taxon>Bacteria</taxon>
        <taxon>Pseudomonadati</taxon>
        <taxon>Planctomycetota</taxon>
        <taxon>Planctomycetia</taxon>
        <taxon>Pirellulales</taxon>
        <taxon>Pirellulaceae</taxon>
        <taxon>Stieleria</taxon>
    </lineage>
</organism>
<dbReference type="AlphaFoldDB" id="A0A517NNV8"/>
<dbReference type="SUPFAM" id="SSF48452">
    <property type="entry name" value="TPR-like"/>
    <property type="match status" value="2"/>
</dbReference>
<gene>
    <name evidence="4" type="ORF">K239x_07440</name>
</gene>
<dbReference type="EMBL" id="CP036526">
    <property type="protein sequence ID" value="QDT08802.1"/>
    <property type="molecule type" value="Genomic_DNA"/>
</dbReference>
<dbReference type="PANTHER" id="PTHR45586:SF1">
    <property type="entry name" value="LIPOPOLYSACCHARIDE ASSEMBLY PROTEIN B"/>
    <property type="match status" value="1"/>
</dbReference>
<sequence precursor="true">MFRAAIAVLCLILLALAACSYWLAKEPGIAPGPTAEDKSPASLVRLQERLDDARDLLKEGKDSAASSEIRRLTQLRPAFLPAHQFVVEQHFESGQFRSDVTHFRTLLHHLTVLADHGDLPGKLALVQMYVVSKQTQKAVDLIRTLVVKRPDLYLQLATLLREQGEVESSRRAASRAAEHFRQVIQNEDAHNYSDFIALSRSLLILKQRTEAIDVLRTGVKKFPELEPTLTQHLVEKSDRLRGNDIAQSTRLLREAAELSPDAIAVWIRVCELRNETCIYDRANTILATFKRQQKSNGAIDIVLGAQAFLDGRVDQAVNSLQNAVDRSTINSRNHQLALNNLASYLAQVDPPRFDQAKSLIDGLIAAHPQNSEYLFTRGNILAVEGKVEAAVVDLEAALSMGARDQRLVQKLVGLYEQLGQTVKAAALRDQQQWFLGMKARTTYGPRESLEGKLFSESVDQGASEEIVVED</sequence>
<evidence type="ECO:0000256" key="1">
    <source>
        <dbReference type="ARBA" id="ARBA00022737"/>
    </source>
</evidence>
<feature type="signal peptide" evidence="3">
    <location>
        <begin position="1"/>
        <end position="24"/>
    </location>
</feature>
<keyword evidence="5" id="KW-1185">Reference proteome</keyword>
<evidence type="ECO:0000313" key="4">
    <source>
        <dbReference type="EMBL" id="QDT08802.1"/>
    </source>
</evidence>
<keyword evidence="2" id="KW-0802">TPR repeat</keyword>
<reference evidence="4 5" key="1">
    <citation type="submission" date="2019-02" db="EMBL/GenBank/DDBJ databases">
        <title>Deep-cultivation of Planctomycetes and their phenomic and genomic characterization uncovers novel biology.</title>
        <authorList>
            <person name="Wiegand S."/>
            <person name="Jogler M."/>
            <person name="Boedeker C."/>
            <person name="Pinto D."/>
            <person name="Vollmers J."/>
            <person name="Rivas-Marin E."/>
            <person name="Kohn T."/>
            <person name="Peeters S.H."/>
            <person name="Heuer A."/>
            <person name="Rast P."/>
            <person name="Oberbeckmann S."/>
            <person name="Bunk B."/>
            <person name="Jeske O."/>
            <person name="Meyerdierks A."/>
            <person name="Storesund J.E."/>
            <person name="Kallscheuer N."/>
            <person name="Luecker S."/>
            <person name="Lage O.M."/>
            <person name="Pohl T."/>
            <person name="Merkel B.J."/>
            <person name="Hornburger P."/>
            <person name="Mueller R.-W."/>
            <person name="Bruemmer F."/>
            <person name="Labrenz M."/>
            <person name="Spormann A.M."/>
            <person name="Op den Camp H."/>
            <person name="Overmann J."/>
            <person name="Amann R."/>
            <person name="Jetten M.S.M."/>
            <person name="Mascher T."/>
            <person name="Medema M.H."/>
            <person name="Devos D.P."/>
            <person name="Kaster A.-K."/>
            <person name="Ovreas L."/>
            <person name="Rohde M."/>
            <person name="Galperin M.Y."/>
            <person name="Jogler C."/>
        </authorList>
    </citation>
    <scope>NUCLEOTIDE SEQUENCE [LARGE SCALE GENOMIC DNA]</scope>
    <source>
        <strain evidence="4 5">K23_9</strain>
    </source>
</reference>
<evidence type="ECO:0000256" key="3">
    <source>
        <dbReference type="SAM" id="SignalP"/>
    </source>
</evidence>
<dbReference type="InterPro" id="IPR011990">
    <property type="entry name" value="TPR-like_helical_dom_sf"/>
</dbReference>
<protein>
    <submittedName>
        <fullName evidence="4">Tetratricopeptide repeat protein</fullName>
    </submittedName>
</protein>
<dbReference type="Proteomes" id="UP000319817">
    <property type="component" value="Chromosome"/>
</dbReference>
<dbReference type="PROSITE" id="PS51257">
    <property type="entry name" value="PROKAR_LIPOPROTEIN"/>
    <property type="match status" value="1"/>
</dbReference>
<name>A0A517NNV8_9BACT</name>
<keyword evidence="1" id="KW-0677">Repeat</keyword>